<comment type="caution">
    <text evidence="2">The sequence shown here is derived from an EMBL/GenBank/DDBJ whole genome shotgun (WGS) entry which is preliminary data.</text>
</comment>
<dbReference type="RefSeq" id="WP_203860092.1">
    <property type="nucleotide sequence ID" value="NZ_BAAAZQ010000006.1"/>
</dbReference>
<accession>A0ABQ4EVM2</accession>
<organism evidence="2 3">
    <name type="scientific">Plantactinospora mayteni</name>
    <dbReference type="NCBI Taxonomy" id="566021"/>
    <lineage>
        <taxon>Bacteria</taxon>
        <taxon>Bacillati</taxon>
        <taxon>Actinomycetota</taxon>
        <taxon>Actinomycetes</taxon>
        <taxon>Micromonosporales</taxon>
        <taxon>Micromonosporaceae</taxon>
        <taxon>Plantactinospora</taxon>
    </lineage>
</organism>
<keyword evidence="1" id="KW-0812">Transmembrane</keyword>
<evidence type="ECO:0000256" key="1">
    <source>
        <dbReference type="SAM" id="Phobius"/>
    </source>
</evidence>
<name>A0ABQ4EVM2_9ACTN</name>
<feature type="transmembrane region" description="Helical" evidence="1">
    <location>
        <begin position="196"/>
        <end position="218"/>
    </location>
</feature>
<keyword evidence="1" id="KW-1133">Transmembrane helix</keyword>
<evidence type="ECO:0000313" key="2">
    <source>
        <dbReference type="EMBL" id="GIG98659.1"/>
    </source>
</evidence>
<dbReference type="Proteomes" id="UP000621500">
    <property type="component" value="Unassembled WGS sequence"/>
</dbReference>
<keyword evidence="3" id="KW-1185">Reference proteome</keyword>
<proteinExistence type="predicted"/>
<keyword evidence="1" id="KW-0472">Membrane</keyword>
<gene>
    <name evidence="2" type="ORF">Pma05_52320</name>
</gene>
<dbReference type="EMBL" id="BONX01000036">
    <property type="protein sequence ID" value="GIG98659.1"/>
    <property type="molecule type" value="Genomic_DNA"/>
</dbReference>
<protein>
    <recommendedName>
        <fullName evidence="4">LPXTG cell wall anchor domain-containing protein</fullName>
    </recommendedName>
</protein>
<reference evidence="2 3" key="1">
    <citation type="submission" date="2021-01" db="EMBL/GenBank/DDBJ databases">
        <title>Whole genome shotgun sequence of Plantactinospora mayteni NBRC 109088.</title>
        <authorList>
            <person name="Komaki H."/>
            <person name="Tamura T."/>
        </authorList>
    </citation>
    <scope>NUCLEOTIDE SEQUENCE [LARGE SCALE GENOMIC DNA]</scope>
    <source>
        <strain evidence="2 3">NBRC 109088</strain>
    </source>
</reference>
<evidence type="ECO:0008006" key="4">
    <source>
        <dbReference type="Google" id="ProtNLM"/>
    </source>
</evidence>
<evidence type="ECO:0000313" key="3">
    <source>
        <dbReference type="Proteomes" id="UP000621500"/>
    </source>
</evidence>
<sequence>MAFAATLFGAPAPAEAHPFGDPQTVAIAPDRQRPEVVHVRWKVGGLDDLTLLGVSLGLLPQERVLLDGAVFYQDSDAAALTASDRFAAYLLQQITVSSAGEPCTGSVQPPGDLARGGATLDYTCPGPIGTVAVAVRTLTDLNPAYRTLATGPGGARAVYESGQDSHDWVLGEAAVPAGVPGEPPAPGASDDLGRSAAVQLGAVLGGIVLVAVGGLLLFRRSTRRRRAAEALPNGRPGQLA</sequence>